<reference evidence="3" key="1">
    <citation type="submission" date="2018-07" db="EMBL/GenBank/DDBJ databases">
        <authorList>
            <person name="Peiro R."/>
            <person name="Begona"/>
            <person name="Cbmso G."/>
            <person name="Lopez M."/>
            <person name="Gonzalez S."/>
        </authorList>
    </citation>
    <scope>NUCLEOTIDE SEQUENCE [LARGE SCALE GENOMIC DNA]</scope>
</reference>
<feature type="coiled-coil region" evidence="1">
    <location>
        <begin position="627"/>
        <end position="654"/>
    </location>
</feature>
<keyword evidence="3" id="KW-1185">Reference proteome</keyword>
<protein>
    <recommendedName>
        <fullName evidence="4">Flagellar protein</fullName>
    </recommendedName>
</protein>
<evidence type="ECO:0000256" key="1">
    <source>
        <dbReference type="SAM" id="Coils"/>
    </source>
</evidence>
<dbReference type="OrthoDB" id="7824597at2"/>
<name>A0A376ABF3_9HYPH</name>
<organism evidence="2 3">
    <name type="scientific">Ciceribacter selenitireducens ATCC BAA-1503</name>
    <dbReference type="NCBI Taxonomy" id="1336235"/>
    <lineage>
        <taxon>Bacteria</taxon>
        <taxon>Pseudomonadati</taxon>
        <taxon>Pseudomonadota</taxon>
        <taxon>Alphaproteobacteria</taxon>
        <taxon>Hyphomicrobiales</taxon>
        <taxon>Rhizobiaceae</taxon>
        <taxon>Ciceribacter</taxon>
    </lineage>
</organism>
<dbReference type="AlphaFoldDB" id="A0A376ABF3"/>
<dbReference type="Proteomes" id="UP000254764">
    <property type="component" value="Unassembled WGS sequence"/>
</dbReference>
<dbReference type="Pfam" id="PF06748">
    <property type="entry name" value="DUF1217"/>
    <property type="match status" value="3"/>
</dbReference>
<dbReference type="InterPro" id="IPR023157">
    <property type="entry name" value="AGR-C-984p-like_sf"/>
</dbReference>
<dbReference type="SUPFAM" id="SSF158837">
    <property type="entry name" value="AGR C 984p-like"/>
    <property type="match status" value="5"/>
</dbReference>
<dbReference type="RefSeq" id="WP_115672228.1">
    <property type="nucleotide sequence ID" value="NZ_UEYP01000017.1"/>
</dbReference>
<evidence type="ECO:0008006" key="4">
    <source>
        <dbReference type="Google" id="ProtNLM"/>
    </source>
</evidence>
<gene>
    <name evidence="2" type="ORF">RHIZ70_802</name>
</gene>
<dbReference type="STRING" id="1336235.GCA_000518785_02585"/>
<keyword evidence="1" id="KW-0175">Coiled coil</keyword>
<evidence type="ECO:0000313" key="3">
    <source>
        <dbReference type="Proteomes" id="UP000254764"/>
    </source>
</evidence>
<dbReference type="EMBL" id="UEYP01000017">
    <property type="protein sequence ID" value="SSC65094.1"/>
    <property type="molecule type" value="Genomic_DNA"/>
</dbReference>
<dbReference type="Gene3D" id="1.10.3700.10">
    <property type="entry name" value="AGR C 984p-like"/>
    <property type="match status" value="4"/>
</dbReference>
<dbReference type="InterPro" id="IPR010626">
    <property type="entry name" value="DUF1217"/>
</dbReference>
<sequence>MVSTYLSYDLVVRDIKSSLNRTAADRQVTRESAYYEANIGNVTSVDEFLDDYRLYSFAMKAHGLEDMTYAKAFMRKVLESDLTDDNSYANKLTDDRYRNFAAAFSFSSATKIPQTETQTEEMIGLYNATIINRDEQLAEDTRYYEIMVDRTTNVDVFLHDDRLRDYVLTAYGIDRKTYNYDLVRGALSSDVSDPASYYNTVILPQANAASTQIADNNTILTAVNGRASAMTMAATMQSVIDQQPVIQGQIDDLELQKLEPAADVPALDAQIATLQAQLQAMYTAVGVTDVSEVPPLLSAQQTIINDYNAILPPVGAETTTLVNKLKEDNKRLQNIVAGFSAYEQLANAFGFASDGTVAAGSAQTAANKQATTNLYIFGQDRLTRTGALLNDEYYKSKIASIATVDELLADSRLVSYVKTAFGLTSAAVVSSTLEFVITSDPDDPASYLNQQYKLNKNYDNFVALARAFNFQADGTLASGDPAQTPQQLSQTSSRYFSGYDDTHEAADERAIKAYKNALAAFNTDSGSIRTVDELVGTKAVYEFAMQAVGLDPDEISKRTMKKVLMSDLDDPRSFANSLKDDRYVRFAQLFNFDGKGDLSWPAMAQDEGTIKKYAKNYIVQKTRFAEEDQKERLKKEAETEAEYYQDKIASLKTLDEFLGDRRLVDVALVAKRIDPSQVTDDFMKKVFASDLGDPKSFVHEQKDTRFAELLASFNFNEHGKVASTASGGIQTPGEVREELNLFLRQTLETEEGNNNPGVRLALYFERMAGTITSAYDILGDTALLEFFRTTYSLPAELSSMDIDQQARIVEKNLELADLADTDKLSKLVRRFTIMYELENGGGSSPSLSILMGGGNVGINADLLMSISQLRAG</sequence>
<proteinExistence type="predicted"/>
<accession>A0A376ABF3</accession>
<evidence type="ECO:0000313" key="2">
    <source>
        <dbReference type="EMBL" id="SSC65094.1"/>
    </source>
</evidence>